<evidence type="ECO:0000313" key="2">
    <source>
        <dbReference type="EMBL" id="CAB4033428.1"/>
    </source>
</evidence>
<feature type="non-terminal residue" evidence="2">
    <location>
        <position position="55"/>
    </location>
</feature>
<sequence length="55" mass="5864">VYPLPQSSSKGGIVIDYHNFHPTGCSDPGKNTTTTSPPDDGAGKNTGKVQQTLWY</sequence>
<evidence type="ECO:0000256" key="1">
    <source>
        <dbReference type="SAM" id="MobiDB-lite"/>
    </source>
</evidence>
<dbReference type="EMBL" id="CACRXK020019236">
    <property type="protein sequence ID" value="CAB4033428.1"/>
    <property type="molecule type" value="Genomic_DNA"/>
</dbReference>
<accession>A0A6S7JQW2</accession>
<comment type="caution">
    <text evidence="2">The sequence shown here is derived from an EMBL/GenBank/DDBJ whole genome shotgun (WGS) entry which is preliminary data.</text>
</comment>
<evidence type="ECO:0000313" key="3">
    <source>
        <dbReference type="Proteomes" id="UP001152795"/>
    </source>
</evidence>
<keyword evidence="3" id="KW-1185">Reference proteome</keyword>
<reference evidence="2" key="1">
    <citation type="submission" date="2020-04" db="EMBL/GenBank/DDBJ databases">
        <authorList>
            <person name="Alioto T."/>
            <person name="Alioto T."/>
            <person name="Gomez Garrido J."/>
        </authorList>
    </citation>
    <scope>NUCLEOTIDE SEQUENCE</scope>
    <source>
        <strain evidence="2">A484AB</strain>
    </source>
</reference>
<name>A0A6S7JQW2_PARCT</name>
<dbReference type="AlphaFoldDB" id="A0A6S7JQW2"/>
<gene>
    <name evidence="2" type="ORF">PACLA_8A083659</name>
</gene>
<organism evidence="2 3">
    <name type="scientific">Paramuricea clavata</name>
    <name type="common">Red gorgonian</name>
    <name type="synonym">Violescent sea-whip</name>
    <dbReference type="NCBI Taxonomy" id="317549"/>
    <lineage>
        <taxon>Eukaryota</taxon>
        <taxon>Metazoa</taxon>
        <taxon>Cnidaria</taxon>
        <taxon>Anthozoa</taxon>
        <taxon>Octocorallia</taxon>
        <taxon>Malacalcyonacea</taxon>
        <taxon>Plexauridae</taxon>
        <taxon>Paramuricea</taxon>
    </lineage>
</organism>
<dbReference type="Proteomes" id="UP001152795">
    <property type="component" value="Unassembled WGS sequence"/>
</dbReference>
<feature type="compositionally biased region" description="Polar residues" evidence="1">
    <location>
        <begin position="1"/>
        <end position="10"/>
    </location>
</feature>
<feature type="region of interest" description="Disordered" evidence="1">
    <location>
        <begin position="1"/>
        <end position="55"/>
    </location>
</feature>
<protein>
    <submittedName>
        <fullName evidence="2">Uncharacterized protein</fullName>
    </submittedName>
</protein>
<proteinExistence type="predicted"/>